<dbReference type="PANTHER" id="PTHR43411">
    <property type="entry name" value="ADENYLOSUCCINATE LYASE"/>
    <property type="match status" value="1"/>
</dbReference>
<evidence type="ECO:0000259" key="14">
    <source>
        <dbReference type="Pfam" id="PF00206"/>
    </source>
</evidence>
<evidence type="ECO:0000256" key="13">
    <source>
        <dbReference type="RuleBase" id="RU361172"/>
    </source>
</evidence>
<evidence type="ECO:0000256" key="2">
    <source>
        <dbReference type="ARBA" id="ARBA00004734"/>
    </source>
</evidence>
<evidence type="ECO:0000313" key="16">
    <source>
        <dbReference type="EMBL" id="MCH7399002.1"/>
    </source>
</evidence>
<dbReference type="InterPro" id="IPR008948">
    <property type="entry name" value="L-Aspartase-like"/>
</dbReference>
<dbReference type="Gene3D" id="1.10.40.30">
    <property type="entry name" value="Fumarase/aspartase (C-terminal domain)"/>
    <property type="match status" value="1"/>
</dbReference>
<comment type="function">
    <text evidence="9">Catalyzes two reactions in de novo purine nucleotide biosynthesis. Catalyzes the breakdown of 5-aminoimidazole- (N-succinylocarboxamide) ribotide (SAICAR or 2-[5-amino-1-(5-phospho-beta-D-ribosyl)imidazole-4-carboxamido]succinate) to 5-aminoimidazole-4-carboxamide ribotide (AICAR or 5-amino-1-(5-phospho-beta-D-ribosyl)imidazole-4-carboxamide) and fumarate, and of adenylosuccinate (ADS or N(6)-(1,2-dicarboxyethyl)-AMP) to adenosine monophosphate (AMP) and fumarate.</text>
</comment>
<dbReference type="InterPro" id="IPR004769">
    <property type="entry name" value="Pur_lyase"/>
</dbReference>
<evidence type="ECO:0000256" key="9">
    <source>
        <dbReference type="ARBA" id="ARBA00025012"/>
    </source>
</evidence>
<organism evidence="16 17">
    <name type="scientific">Belliella calami</name>
    <dbReference type="NCBI Taxonomy" id="2923436"/>
    <lineage>
        <taxon>Bacteria</taxon>
        <taxon>Pseudomonadati</taxon>
        <taxon>Bacteroidota</taxon>
        <taxon>Cytophagia</taxon>
        <taxon>Cytophagales</taxon>
        <taxon>Cyclobacteriaceae</taxon>
        <taxon>Belliella</taxon>
    </lineage>
</organism>
<feature type="domain" description="Adenylosuccinate lyase PurB C-terminal" evidence="15">
    <location>
        <begin position="330"/>
        <end position="445"/>
    </location>
</feature>
<keyword evidence="7 13" id="KW-0456">Lyase</keyword>
<feature type="domain" description="Fumarate lyase N-terminal" evidence="14">
    <location>
        <begin position="14"/>
        <end position="312"/>
    </location>
</feature>
<dbReference type="GO" id="GO:0016829">
    <property type="term" value="F:lyase activity"/>
    <property type="evidence" value="ECO:0007669"/>
    <property type="project" value="UniProtKB-KW"/>
</dbReference>
<accession>A0ABS9UQV6</accession>
<dbReference type="InterPro" id="IPR047136">
    <property type="entry name" value="PurB_bact"/>
</dbReference>
<dbReference type="InterPro" id="IPR020557">
    <property type="entry name" value="Fumarate_lyase_CS"/>
</dbReference>
<dbReference type="PROSITE" id="PS00163">
    <property type="entry name" value="FUMARATE_LYASES"/>
    <property type="match status" value="1"/>
</dbReference>
<dbReference type="EMBL" id="JAKZGS010000011">
    <property type="protein sequence ID" value="MCH7399002.1"/>
    <property type="molecule type" value="Genomic_DNA"/>
</dbReference>
<dbReference type="NCBIfam" id="TIGR00928">
    <property type="entry name" value="purB"/>
    <property type="match status" value="1"/>
</dbReference>
<dbReference type="Gene3D" id="1.20.200.10">
    <property type="entry name" value="Fumarase/aspartase (Central domain)"/>
    <property type="match status" value="1"/>
</dbReference>
<dbReference type="CDD" id="cd01598">
    <property type="entry name" value="PurB"/>
    <property type="match status" value="1"/>
</dbReference>
<evidence type="ECO:0000256" key="1">
    <source>
        <dbReference type="ARBA" id="ARBA00004706"/>
    </source>
</evidence>
<keyword evidence="17" id="KW-1185">Reference proteome</keyword>
<dbReference type="SUPFAM" id="SSF48557">
    <property type="entry name" value="L-aspartase-like"/>
    <property type="match status" value="1"/>
</dbReference>
<evidence type="ECO:0000256" key="5">
    <source>
        <dbReference type="ARBA" id="ARBA00017058"/>
    </source>
</evidence>
<comment type="pathway">
    <text evidence="2 13">Purine metabolism; AMP biosynthesis via de novo pathway; AMP from IMP: step 2/2.</text>
</comment>
<gene>
    <name evidence="16" type="primary">purB</name>
    <name evidence="16" type="ORF">MM236_13435</name>
</gene>
<evidence type="ECO:0000259" key="15">
    <source>
        <dbReference type="Pfam" id="PF08328"/>
    </source>
</evidence>
<evidence type="ECO:0000313" key="17">
    <source>
        <dbReference type="Proteomes" id="UP001165488"/>
    </source>
</evidence>
<proteinExistence type="inferred from homology"/>
<dbReference type="InterPro" id="IPR022761">
    <property type="entry name" value="Fumarate_lyase_N"/>
</dbReference>
<comment type="similarity">
    <text evidence="3 13">Belongs to the lyase 1 family. Adenylosuccinate lyase subfamily.</text>
</comment>
<comment type="caution">
    <text evidence="16">The sequence shown here is derived from an EMBL/GenBank/DDBJ whole genome shotgun (WGS) entry which is preliminary data.</text>
</comment>
<evidence type="ECO:0000256" key="7">
    <source>
        <dbReference type="ARBA" id="ARBA00023239"/>
    </source>
</evidence>
<evidence type="ECO:0000256" key="10">
    <source>
        <dbReference type="ARBA" id="ARBA00030717"/>
    </source>
</evidence>
<evidence type="ECO:0000256" key="11">
    <source>
        <dbReference type="ARBA" id="ARBA00049115"/>
    </source>
</evidence>
<comment type="catalytic activity">
    <reaction evidence="8">
        <text>(2S)-2-[5-amino-1-(5-phospho-beta-D-ribosyl)imidazole-4-carboxamido]succinate = 5-amino-1-(5-phospho-beta-D-ribosyl)imidazole-4-carboxamide + fumarate</text>
        <dbReference type="Rhea" id="RHEA:23920"/>
        <dbReference type="ChEBI" id="CHEBI:29806"/>
        <dbReference type="ChEBI" id="CHEBI:58443"/>
        <dbReference type="ChEBI" id="CHEBI:58475"/>
        <dbReference type="EC" id="4.3.2.2"/>
    </reaction>
    <physiologicalReaction direction="left-to-right" evidence="8">
        <dbReference type="Rhea" id="RHEA:23921"/>
    </physiologicalReaction>
</comment>
<evidence type="ECO:0000256" key="3">
    <source>
        <dbReference type="ARBA" id="ARBA00008273"/>
    </source>
</evidence>
<dbReference type="Pfam" id="PF08328">
    <property type="entry name" value="ASL_C"/>
    <property type="match status" value="1"/>
</dbReference>
<evidence type="ECO:0000256" key="12">
    <source>
        <dbReference type="NCBIfam" id="TIGR00928"/>
    </source>
</evidence>
<comment type="pathway">
    <text evidence="1 13">Purine metabolism; IMP biosynthesis via de novo pathway; 5-amino-1-(5-phospho-D-ribosyl)imidazole-4-carboxamide from 5-amino-1-(5-phospho-D-ribosyl)imidazole-4-carboxylate: step 2/2.</text>
</comment>
<dbReference type="Gene3D" id="1.10.275.10">
    <property type="entry name" value="Fumarase/aspartase (N-terminal domain)"/>
    <property type="match status" value="1"/>
</dbReference>
<dbReference type="EC" id="4.3.2.2" evidence="4 12"/>
<dbReference type="NCBIfam" id="NF006764">
    <property type="entry name" value="PRK09285.1"/>
    <property type="match status" value="1"/>
</dbReference>
<dbReference type="RefSeq" id="WP_241275504.1">
    <property type="nucleotide sequence ID" value="NZ_JAKZGS010000011.1"/>
</dbReference>
<name>A0ABS9UQV6_9BACT</name>
<dbReference type="PANTHER" id="PTHR43411:SF1">
    <property type="entry name" value="ADENYLOSUCCINATE LYASE"/>
    <property type="match status" value="1"/>
</dbReference>
<dbReference type="PRINTS" id="PR00149">
    <property type="entry name" value="FUMRATELYASE"/>
</dbReference>
<dbReference type="Proteomes" id="UP001165488">
    <property type="component" value="Unassembled WGS sequence"/>
</dbReference>
<keyword evidence="6 13" id="KW-0658">Purine biosynthesis</keyword>
<reference evidence="16" key="1">
    <citation type="submission" date="2022-03" db="EMBL/GenBank/DDBJ databases">
        <title>De novo assembled genomes of Belliella spp. (Cyclobacteriaceae) strains.</title>
        <authorList>
            <person name="Szabo A."/>
            <person name="Korponai K."/>
            <person name="Felfoldi T."/>
        </authorList>
    </citation>
    <scope>NUCLEOTIDE SEQUENCE</scope>
    <source>
        <strain evidence="16">DSM 107340</strain>
    </source>
</reference>
<dbReference type="InterPro" id="IPR024083">
    <property type="entry name" value="Fumarase/histidase_N"/>
</dbReference>
<sequence length="448" mass="50309">MNLTNLTAVSSIDGRYGSKTAPLRQYFSEFALIKYRVHVEVEYFIALCELPLPQLKGFDKSLFGSLRELVKNFSVADAESIKETEKVTNHDVKAVEYFLKEKFDGLGLETFKEFIHFGLTSQDINNTSTPLMLKDGLEEVILPVLEEVLANLKSRVEEWKDISMLAKTHGQPASPTKLGKEFQVFVTRVEKQLELLKQVPYSAKFGGATGNMNAHHVAYPEIDWMLFANGFVANYLGLDRSYPTTQIEHYDNLAALFDGLKRINTILLDLSKDVWQYVAMNYFKQKIKAGEIGSSAMPHKVNPIDFENAEGNLGVANALLEHLSAKLPISRLQRDLTDSTVLRVIGVPLGHMLIAFESLNKGLNKLELNAAAIEVDLEDNWAVVAEALQTVLRREGYPKPYEALKDLTRTNTKITAESISDFIETLQVDDQIKAELKKITPFNYTGIA</sequence>
<protein>
    <recommendedName>
        <fullName evidence="5 12">Adenylosuccinate lyase</fullName>
        <shortName evidence="13">ASL</shortName>
        <ecNumber evidence="4 12">4.3.2.2</ecNumber>
    </recommendedName>
    <alternativeName>
        <fullName evidence="10 13">Adenylosuccinase</fullName>
    </alternativeName>
</protein>
<evidence type="ECO:0000256" key="8">
    <source>
        <dbReference type="ARBA" id="ARBA00024477"/>
    </source>
</evidence>
<dbReference type="InterPro" id="IPR013539">
    <property type="entry name" value="PurB_C"/>
</dbReference>
<comment type="catalytic activity">
    <reaction evidence="11">
        <text>N(6)-(1,2-dicarboxyethyl)-AMP = fumarate + AMP</text>
        <dbReference type="Rhea" id="RHEA:16853"/>
        <dbReference type="ChEBI" id="CHEBI:29806"/>
        <dbReference type="ChEBI" id="CHEBI:57567"/>
        <dbReference type="ChEBI" id="CHEBI:456215"/>
        <dbReference type="EC" id="4.3.2.2"/>
    </reaction>
    <physiologicalReaction direction="left-to-right" evidence="11">
        <dbReference type="Rhea" id="RHEA:16854"/>
    </physiologicalReaction>
</comment>
<evidence type="ECO:0000256" key="4">
    <source>
        <dbReference type="ARBA" id="ARBA00012339"/>
    </source>
</evidence>
<evidence type="ECO:0000256" key="6">
    <source>
        <dbReference type="ARBA" id="ARBA00022755"/>
    </source>
</evidence>
<dbReference type="InterPro" id="IPR000362">
    <property type="entry name" value="Fumarate_lyase_fam"/>
</dbReference>
<dbReference type="Pfam" id="PF00206">
    <property type="entry name" value="Lyase_1"/>
    <property type="match status" value="1"/>
</dbReference>